<evidence type="ECO:0000313" key="2">
    <source>
        <dbReference type="EMBL" id="THU39206.1"/>
    </source>
</evidence>
<keyword evidence="1" id="KW-0472">Membrane</keyword>
<gene>
    <name evidence="2" type="ORF">FAM09_11875</name>
</gene>
<accession>A0A4V4H163</accession>
<feature type="transmembrane region" description="Helical" evidence="1">
    <location>
        <begin position="5"/>
        <end position="23"/>
    </location>
</feature>
<dbReference type="RefSeq" id="WP_136577338.1">
    <property type="nucleotide sequence ID" value="NZ_STFF01000003.1"/>
</dbReference>
<dbReference type="OrthoDB" id="673785at2"/>
<dbReference type="EMBL" id="STFF01000003">
    <property type="protein sequence ID" value="THU39206.1"/>
    <property type="molecule type" value="Genomic_DNA"/>
</dbReference>
<reference evidence="2 3" key="1">
    <citation type="submission" date="2019-04" db="EMBL/GenBank/DDBJ databases">
        <title>Niastella caeni sp. nov., isolated from activated sludge.</title>
        <authorList>
            <person name="Sheng M."/>
        </authorList>
    </citation>
    <scope>NUCLEOTIDE SEQUENCE [LARGE SCALE GENOMIC DNA]</scope>
    <source>
        <strain evidence="2 3">HX-2-15</strain>
    </source>
</reference>
<name>A0A4V4H163_9BACT</name>
<organism evidence="2 3">
    <name type="scientific">Niastella caeni</name>
    <dbReference type="NCBI Taxonomy" id="2569763"/>
    <lineage>
        <taxon>Bacteria</taxon>
        <taxon>Pseudomonadati</taxon>
        <taxon>Bacteroidota</taxon>
        <taxon>Chitinophagia</taxon>
        <taxon>Chitinophagales</taxon>
        <taxon>Chitinophagaceae</taxon>
        <taxon>Niastella</taxon>
    </lineage>
</organism>
<keyword evidence="1" id="KW-1133">Transmembrane helix</keyword>
<keyword evidence="1" id="KW-0812">Transmembrane</keyword>
<comment type="caution">
    <text evidence="2">The sequence shown here is derived from an EMBL/GenBank/DDBJ whole genome shotgun (WGS) entry which is preliminary data.</text>
</comment>
<protein>
    <submittedName>
        <fullName evidence="2">Uncharacterized protein</fullName>
    </submittedName>
</protein>
<dbReference type="Proteomes" id="UP000306918">
    <property type="component" value="Unassembled WGS sequence"/>
</dbReference>
<sequence length="346" mass="38492">MKRKYIYILSGIIAIVFLVMTFLKASVQGMNSGNNGFVRKTGALSIIKEGEKEFRQPLRDIAGISGDSIFIVTAQPDKIIITDGSLGKENLIELPVTVHKKLPGNFTTRCLYPDLYIFGSNVPCVIHYNFTSGKETVYPISRAFSRSALLSPFTVVVRGFDAQFKDEHLRTINLLTGTSVEEKGITDKTEGGGFVTDGMLHYDAYTHTVVYNHFYSNKILYLDTNLHLLRTGTSIDTFSTYTAKATAKPSSKGTSFTFTSPPKLLSGSSCVSNGRLYISSRLKADNETHDRFINNAVIDVYDIKTADYTVSLYIPGVPGKRMTKFKVLGDRLFAIYDNKVVVYRIQ</sequence>
<evidence type="ECO:0000256" key="1">
    <source>
        <dbReference type="SAM" id="Phobius"/>
    </source>
</evidence>
<dbReference type="AlphaFoldDB" id="A0A4V4H163"/>
<evidence type="ECO:0000313" key="3">
    <source>
        <dbReference type="Proteomes" id="UP000306918"/>
    </source>
</evidence>
<keyword evidence="3" id="KW-1185">Reference proteome</keyword>
<proteinExistence type="predicted"/>